<keyword evidence="2 5" id="KW-0227">DNA damage</keyword>
<dbReference type="NCBIfam" id="TIGR00567">
    <property type="entry name" value="3mg"/>
    <property type="match status" value="1"/>
</dbReference>
<evidence type="ECO:0000256" key="1">
    <source>
        <dbReference type="ARBA" id="ARBA00009232"/>
    </source>
</evidence>
<dbReference type="EMBL" id="CP027806">
    <property type="protein sequence ID" value="AXJ00227.1"/>
    <property type="molecule type" value="Genomic_DNA"/>
</dbReference>
<dbReference type="PANTHER" id="PTHR10429">
    <property type="entry name" value="DNA-3-METHYLADENINE GLYCOSYLASE"/>
    <property type="match status" value="1"/>
</dbReference>
<proteinExistence type="inferred from homology"/>
<comment type="similarity">
    <text evidence="1 5">Belongs to the DNA glycosylase MPG family.</text>
</comment>
<dbReference type="InterPro" id="IPR003180">
    <property type="entry name" value="MPG"/>
</dbReference>
<name>A0A345UIC5_9BACT</name>
<dbReference type="FunFam" id="3.10.300.10:FF:000001">
    <property type="entry name" value="Putative 3-methyladenine DNA glycosylase"/>
    <property type="match status" value="1"/>
</dbReference>
<dbReference type="PANTHER" id="PTHR10429:SF0">
    <property type="entry name" value="DNA-3-METHYLADENINE GLYCOSYLASE"/>
    <property type="match status" value="1"/>
</dbReference>
<accession>A0A345UIC5</accession>
<dbReference type="GO" id="GO:0003677">
    <property type="term" value="F:DNA binding"/>
    <property type="evidence" value="ECO:0007669"/>
    <property type="project" value="InterPro"/>
</dbReference>
<dbReference type="SUPFAM" id="SSF50486">
    <property type="entry name" value="FMT C-terminal domain-like"/>
    <property type="match status" value="1"/>
</dbReference>
<reference evidence="6 7" key="1">
    <citation type="submission" date="2018-03" db="EMBL/GenBank/DDBJ databases">
        <title>Phenotypic and genomic properties of Cyclonatronum proteinivorum gen. nov., sp. nov., a haloalkaliphilic bacteroidete from soda lakes possessing Na+-translocating rhodopsin.</title>
        <authorList>
            <person name="Toshchakov S.V."/>
            <person name="Korzhenkov A."/>
            <person name="Samarov N.I."/>
            <person name="Kublanov I.V."/>
            <person name="Muntyan M.S."/>
            <person name="Sorokin D.Y."/>
        </authorList>
    </citation>
    <scope>NUCLEOTIDE SEQUENCE [LARGE SCALE GENOMIC DNA]</scope>
    <source>
        <strain evidence="6 7">Omega</strain>
    </source>
</reference>
<dbReference type="InterPro" id="IPR036995">
    <property type="entry name" value="MPG_sf"/>
</dbReference>
<organism evidence="6 7">
    <name type="scientific">Cyclonatronum proteinivorum</name>
    <dbReference type="NCBI Taxonomy" id="1457365"/>
    <lineage>
        <taxon>Bacteria</taxon>
        <taxon>Pseudomonadati</taxon>
        <taxon>Balneolota</taxon>
        <taxon>Balneolia</taxon>
        <taxon>Balneolales</taxon>
        <taxon>Cyclonatronaceae</taxon>
        <taxon>Cyclonatronum</taxon>
    </lineage>
</organism>
<evidence type="ECO:0000313" key="6">
    <source>
        <dbReference type="EMBL" id="AXJ00227.1"/>
    </source>
</evidence>
<dbReference type="Proteomes" id="UP000254808">
    <property type="component" value="Chromosome"/>
</dbReference>
<dbReference type="HAMAP" id="MF_00527">
    <property type="entry name" value="3MGH"/>
    <property type="match status" value="1"/>
</dbReference>
<gene>
    <name evidence="6" type="ORF">CYPRO_0950</name>
</gene>
<sequence>MRLERDFYERSPVTLIAQELIGKVLCTKIDGVLTQGRIVETEAYAAVGDKACHAHLGRFTERTKTMYEAGGTAYIYLCYGIHHLFNISVNVKGVADAVLIRGLEPLYGTEAMLRRRNLQKPARNLTAGPGILAQAMGLSKAHNGHDLCRKDSLIWVENDGFQNRNEIQIETGPRVGLGADAEEDALLPWRYWLRGSKWKSPAK</sequence>
<keyword evidence="3 5" id="KW-0378">Hydrolase</keyword>
<keyword evidence="4 5" id="KW-0234">DNA repair</keyword>
<dbReference type="RefSeq" id="WP_114985701.1">
    <property type="nucleotide sequence ID" value="NZ_CP027806.1"/>
</dbReference>
<dbReference type="EC" id="3.2.2.-" evidence="5"/>
<dbReference type="InterPro" id="IPR011034">
    <property type="entry name" value="Formyl_transferase-like_C_sf"/>
</dbReference>
<dbReference type="GO" id="GO:0006284">
    <property type="term" value="P:base-excision repair"/>
    <property type="evidence" value="ECO:0007669"/>
    <property type="project" value="InterPro"/>
</dbReference>
<dbReference type="GO" id="GO:0003905">
    <property type="term" value="F:alkylbase DNA N-glycosylase activity"/>
    <property type="evidence" value="ECO:0007669"/>
    <property type="project" value="InterPro"/>
</dbReference>
<dbReference type="OrthoDB" id="9794313at2"/>
<dbReference type="CDD" id="cd00540">
    <property type="entry name" value="AAG"/>
    <property type="match status" value="1"/>
</dbReference>
<protein>
    <recommendedName>
        <fullName evidence="5">Putative 3-methyladenine DNA glycosylase</fullName>
        <ecNumber evidence="5">3.2.2.-</ecNumber>
    </recommendedName>
</protein>
<dbReference type="Gene3D" id="3.10.300.10">
    <property type="entry name" value="Methylpurine-DNA glycosylase (MPG)"/>
    <property type="match status" value="1"/>
</dbReference>
<evidence type="ECO:0000256" key="4">
    <source>
        <dbReference type="ARBA" id="ARBA00023204"/>
    </source>
</evidence>
<dbReference type="AlphaFoldDB" id="A0A345UIC5"/>
<evidence type="ECO:0000256" key="3">
    <source>
        <dbReference type="ARBA" id="ARBA00022801"/>
    </source>
</evidence>
<keyword evidence="7" id="KW-1185">Reference proteome</keyword>
<evidence type="ECO:0000256" key="5">
    <source>
        <dbReference type="HAMAP-Rule" id="MF_00527"/>
    </source>
</evidence>
<evidence type="ECO:0000256" key="2">
    <source>
        <dbReference type="ARBA" id="ARBA00022763"/>
    </source>
</evidence>
<evidence type="ECO:0000313" key="7">
    <source>
        <dbReference type="Proteomes" id="UP000254808"/>
    </source>
</evidence>
<dbReference type="KEGG" id="cprv:CYPRO_0950"/>
<dbReference type="Pfam" id="PF02245">
    <property type="entry name" value="Pur_DNA_glyco"/>
    <property type="match status" value="1"/>
</dbReference>